<evidence type="ECO:0000313" key="2">
    <source>
        <dbReference type="WBParaSite" id="PSAMB.scaffold72size86698.g1410.t1"/>
    </source>
</evidence>
<protein>
    <submittedName>
        <fullName evidence="2">Uncharacterized protein</fullName>
    </submittedName>
</protein>
<reference evidence="2" key="1">
    <citation type="submission" date="2022-11" db="UniProtKB">
        <authorList>
            <consortium name="WormBaseParasite"/>
        </authorList>
    </citation>
    <scope>IDENTIFICATION</scope>
</reference>
<keyword evidence="1" id="KW-1185">Reference proteome</keyword>
<dbReference type="AlphaFoldDB" id="A0A914X919"/>
<sequence length="68" mass="7485">MAVDGRSASIKPAGCHSVFTVYRIPASAQSHAYFDEKPTCVYLRRNIAYFDAGTFLSLEIFAPGPRES</sequence>
<organism evidence="1 2">
    <name type="scientific">Plectus sambesii</name>
    <dbReference type="NCBI Taxonomy" id="2011161"/>
    <lineage>
        <taxon>Eukaryota</taxon>
        <taxon>Metazoa</taxon>
        <taxon>Ecdysozoa</taxon>
        <taxon>Nematoda</taxon>
        <taxon>Chromadorea</taxon>
        <taxon>Plectida</taxon>
        <taxon>Plectina</taxon>
        <taxon>Plectoidea</taxon>
        <taxon>Plectidae</taxon>
        <taxon>Plectus</taxon>
    </lineage>
</organism>
<name>A0A914X919_9BILA</name>
<dbReference type="Proteomes" id="UP000887566">
    <property type="component" value="Unplaced"/>
</dbReference>
<accession>A0A914X919</accession>
<evidence type="ECO:0000313" key="1">
    <source>
        <dbReference type="Proteomes" id="UP000887566"/>
    </source>
</evidence>
<dbReference type="WBParaSite" id="PSAMB.scaffold72size86698.g1410.t1">
    <property type="protein sequence ID" value="PSAMB.scaffold72size86698.g1410.t1"/>
    <property type="gene ID" value="PSAMB.scaffold72size86698.g1410"/>
</dbReference>
<proteinExistence type="predicted"/>